<dbReference type="OrthoDB" id="9974981at2759"/>
<accession>A0A5N5X4A4</accession>
<keyword evidence="4" id="KW-1185">Reference proteome</keyword>
<dbReference type="Gene3D" id="3.90.25.10">
    <property type="entry name" value="UDP-galactose 4-epimerase, domain 1"/>
    <property type="match status" value="1"/>
</dbReference>
<dbReference type="PANTHER" id="PTHR47706:SF1">
    <property type="entry name" value="CIPA-LIKE, PUTATIVE (AFU_ORTHOLOGUE AFUA_1G12460)-RELATED"/>
    <property type="match status" value="1"/>
</dbReference>
<dbReference type="PANTHER" id="PTHR47706">
    <property type="entry name" value="NMRA-LIKE FAMILY PROTEIN"/>
    <property type="match status" value="1"/>
</dbReference>
<dbReference type="InterPro" id="IPR036291">
    <property type="entry name" value="NAD(P)-bd_dom_sf"/>
</dbReference>
<dbReference type="AlphaFoldDB" id="A0A5N5X4A4"/>
<evidence type="ECO:0000256" key="2">
    <source>
        <dbReference type="ARBA" id="ARBA00023002"/>
    </source>
</evidence>
<dbReference type="Gene3D" id="3.40.50.720">
    <property type="entry name" value="NAD(P)-binding Rossmann-like Domain"/>
    <property type="match status" value="1"/>
</dbReference>
<reference evidence="3 4" key="1">
    <citation type="submission" date="2019-04" db="EMBL/GenBank/DDBJ databases">
        <title>Friends and foes A comparative genomics study of 23 Aspergillus species from section Flavi.</title>
        <authorList>
            <consortium name="DOE Joint Genome Institute"/>
            <person name="Kjaerbolling I."/>
            <person name="Vesth T."/>
            <person name="Frisvad J.C."/>
            <person name="Nybo J.L."/>
            <person name="Theobald S."/>
            <person name="Kildgaard S."/>
            <person name="Isbrandt T."/>
            <person name="Kuo A."/>
            <person name="Sato A."/>
            <person name="Lyhne E.K."/>
            <person name="Kogle M.E."/>
            <person name="Wiebenga A."/>
            <person name="Kun R.S."/>
            <person name="Lubbers R.J."/>
            <person name="Makela M.R."/>
            <person name="Barry K."/>
            <person name="Chovatia M."/>
            <person name="Clum A."/>
            <person name="Daum C."/>
            <person name="Haridas S."/>
            <person name="He G."/>
            <person name="LaButti K."/>
            <person name="Lipzen A."/>
            <person name="Mondo S."/>
            <person name="Riley R."/>
            <person name="Salamov A."/>
            <person name="Simmons B.A."/>
            <person name="Magnuson J.K."/>
            <person name="Henrissat B."/>
            <person name="Mortensen U.H."/>
            <person name="Larsen T.O."/>
            <person name="Devries R.P."/>
            <person name="Grigoriev I.V."/>
            <person name="Machida M."/>
            <person name="Baker S.E."/>
            <person name="Andersen M.R."/>
        </authorList>
    </citation>
    <scope>NUCLEOTIDE SEQUENCE [LARGE SCALE GENOMIC DNA]</scope>
    <source>
        <strain evidence="3 4">CBS 151.66</strain>
    </source>
</reference>
<dbReference type="Proteomes" id="UP000326565">
    <property type="component" value="Unassembled WGS sequence"/>
</dbReference>
<evidence type="ECO:0000313" key="3">
    <source>
        <dbReference type="EMBL" id="KAB8074324.1"/>
    </source>
</evidence>
<evidence type="ECO:0000313" key="4">
    <source>
        <dbReference type="Proteomes" id="UP000326565"/>
    </source>
</evidence>
<dbReference type="GO" id="GO:0016491">
    <property type="term" value="F:oxidoreductase activity"/>
    <property type="evidence" value="ECO:0007669"/>
    <property type="project" value="UniProtKB-KW"/>
</dbReference>
<dbReference type="SUPFAM" id="SSF51735">
    <property type="entry name" value="NAD(P)-binding Rossmann-fold domains"/>
    <property type="match status" value="1"/>
</dbReference>
<dbReference type="EMBL" id="ML732212">
    <property type="protein sequence ID" value="KAB8074324.1"/>
    <property type="molecule type" value="Genomic_DNA"/>
</dbReference>
<gene>
    <name evidence="3" type="ORF">BDV29DRAFT_201422</name>
</gene>
<protein>
    <submittedName>
        <fullName evidence="3">Uncharacterized protein</fullName>
    </submittedName>
</protein>
<proteinExistence type="predicted"/>
<keyword evidence="2" id="KW-0560">Oxidoreductase</keyword>
<keyword evidence="1" id="KW-0521">NADP</keyword>
<sequence>MPPIIKKVAIAGVIDYSFVPELTEAIRGQDALINATDITIIITPQINLVDTATAAGVYYYLPSEYGLNTHKPENGEVPIFKATSTGLKHMRRKCATSGGATTYTDVHNGGLLDWDFETDFMGILPRERVLTLYDEGSNEIAYTMREWLGMAIVSVLTHPERTVNRSIFIANTYVSQNKLLALAQEVVGNKEWTVTHKSTDECLQIQWQSFIHVADSNPKYETRWEKNDNELLGIPKFSDEDIMAVIKSVVT</sequence>
<name>A0A5N5X4A4_9EURO</name>
<organism evidence="3 4">
    <name type="scientific">Aspergillus leporis</name>
    <dbReference type="NCBI Taxonomy" id="41062"/>
    <lineage>
        <taxon>Eukaryota</taxon>
        <taxon>Fungi</taxon>
        <taxon>Dikarya</taxon>
        <taxon>Ascomycota</taxon>
        <taxon>Pezizomycotina</taxon>
        <taxon>Eurotiomycetes</taxon>
        <taxon>Eurotiomycetidae</taxon>
        <taxon>Eurotiales</taxon>
        <taxon>Aspergillaceae</taxon>
        <taxon>Aspergillus</taxon>
        <taxon>Aspergillus subgen. Circumdati</taxon>
    </lineage>
</organism>
<evidence type="ECO:0000256" key="1">
    <source>
        <dbReference type="ARBA" id="ARBA00022857"/>
    </source>
</evidence>
<dbReference type="InterPro" id="IPR051609">
    <property type="entry name" value="NmrA/Isoflavone_reductase-like"/>
</dbReference>